<reference evidence="3 4" key="1">
    <citation type="submission" date="2019-03" db="EMBL/GenBank/DDBJ databases">
        <title>Draft genome sequences of novel Actinobacteria.</title>
        <authorList>
            <person name="Sahin N."/>
            <person name="Ay H."/>
            <person name="Saygin H."/>
        </authorList>
    </citation>
    <scope>NUCLEOTIDE SEQUENCE [LARGE SCALE GENOMIC DNA]</scope>
    <source>
        <strain evidence="3 4">H3C3</strain>
    </source>
</reference>
<evidence type="ECO:0000259" key="2">
    <source>
        <dbReference type="PROSITE" id="PS50095"/>
    </source>
</evidence>
<dbReference type="Gene3D" id="2.40.180.10">
    <property type="entry name" value="Catalase core domain"/>
    <property type="match status" value="1"/>
</dbReference>
<evidence type="ECO:0000256" key="1">
    <source>
        <dbReference type="SAM" id="MobiDB-lite"/>
    </source>
</evidence>
<feature type="region of interest" description="Disordered" evidence="1">
    <location>
        <begin position="1"/>
        <end position="25"/>
    </location>
</feature>
<evidence type="ECO:0000313" key="4">
    <source>
        <dbReference type="Proteomes" id="UP000294513"/>
    </source>
</evidence>
<dbReference type="SUPFAM" id="SSF49723">
    <property type="entry name" value="Lipase/lipooxygenase domain (PLAT/LH2 domain)"/>
    <property type="match status" value="1"/>
</dbReference>
<protein>
    <recommendedName>
        <fullName evidence="2">PLAT domain-containing protein</fullName>
    </recommendedName>
</protein>
<dbReference type="OrthoDB" id="4306975at2"/>
<dbReference type="SMART" id="SM00308">
    <property type="entry name" value="LH2"/>
    <property type="match status" value="1"/>
</dbReference>
<feature type="domain" description="PLAT" evidence="2">
    <location>
        <begin position="27"/>
        <end position="140"/>
    </location>
</feature>
<keyword evidence="4" id="KW-1185">Reference proteome</keyword>
<dbReference type="Pfam" id="PF01477">
    <property type="entry name" value="PLAT"/>
    <property type="match status" value="1"/>
</dbReference>
<sequence>MSWGHVLATHSAQGEQETPERKGAPMDRYEITVETGNIENSGTDANVSITLYGDDGSAGPVRLDDSRDNFENGAIDRFVIDLTPVGRMTSILIGHDNSGNKSGWFLNRVIITDRRETVEFSAYRWLATDENDGKTEVRLARLHD</sequence>
<dbReference type="InterPro" id="IPR052970">
    <property type="entry name" value="Inner_ear_hair_cell_LOXHD"/>
</dbReference>
<evidence type="ECO:0000313" key="3">
    <source>
        <dbReference type="EMBL" id="TDD81517.1"/>
    </source>
</evidence>
<dbReference type="InterPro" id="IPR036392">
    <property type="entry name" value="PLAT/LH2_dom_sf"/>
</dbReference>
<name>A0A4V2YVH3_9ACTN</name>
<proteinExistence type="predicted"/>
<dbReference type="EMBL" id="SMKU01000136">
    <property type="protein sequence ID" value="TDD81517.1"/>
    <property type="molecule type" value="Genomic_DNA"/>
</dbReference>
<dbReference type="Proteomes" id="UP000294513">
    <property type="component" value="Unassembled WGS sequence"/>
</dbReference>
<dbReference type="PANTHER" id="PTHR45901">
    <property type="entry name" value="PROTEIN CBG12474"/>
    <property type="match status" value="1"/>
</dbReference>
<accession>A0A4V2YVH3</accession>
<dbReference type="InterPro" id="IPR001024">
    <property type="entry name" value="PLAT/LH2_dom"/>
</dbReference>
<dbReference type="PANTHER" id="PTHR45901:SF3">
    <property type="entry name" value="LIPOXYGENASE HOMOLOGY DOMAIN-CONTAINING PROTEIN 1"/>
    <property type="match status" value="1"/>
</dbReference>
<organism evidence="3 4">
    <name type="scientific">Actinomadura rubrisoli</name>
    <dbReference type="NCBI Taxonomy" id="2530368"/>
    <lineage>
        <taxon>Bacteria</taxon>
        <taxon>Bacillati</taxon>
        <taxon>Actinomycetota</taxon>
        <taxon>Actinomycetes</taxon>
        <taxon>Streptosporangiales</taxon>
        <taxon>Thermomonosporaceae</taxon>
        <taxon>Actinomadura</taxon>
    </lineage>
</organism>
<comment type="caution">
    <text evidence="3">The sequence shown here is derived from an EMBL/GenBank/DDBJ whole genome shotgun (WGS) entry which is preliminary data.</text>
</comment>
<dbReference type="PROSITE" id="PS50095">
    <property type="entry name" value="PLAT"/>
    <property type="match status" value="1"/>
</dbReference>
<dbReference type="AlphaFoldDB" id="A0A4V2YVH3"/>
<gene>
    <name evidence="3" type="ORF">E1298_24000</name>
</gene>